<name>A0A0R2MSX2_9LACO</name>
<evidence type="ECO:0000256" key="3">
    <source>
        <dbReference type="ARBA" id="ARBA00022705"/>
    </source>
</evidence>
<dbReference type="PATRIC" id="fig|1293598.4.peg.1077"/>
<evidence type="ECO:0000259" key="8">
    <source>
        <dbReference type="SMART" id="SM00479"/>
    </source>
</evidence>
<evidence type="ECO:0000256" key="7">
    <source>
        <dbReference type="ARBA" id="ARBA00070925"/>
    </source>
</evidence>
<keyword evidence="1" id="KW-0808">Transferase</keyword>
<dbReference type="InterPro" id="IPR012337">
    <property type="entry name" value="RNaseH-like_sf"/>
</dbReference>
<evidence type="ECO:0000256" key="2">
    <source>
        <dbReference type="ARBA" id="ARBA00022695"/>
    </source>
</evidence>
<keyword evidence="4" id="KW-0540">Nuclease</keyword>
<keyword evidence="6" id="KW-0239">DNA-directed DNA polymerase</keyword>
<evidence type="ECO:0000313" key="10">
    <source>
        <dbReference type="Proteomes" id="UP000050969"/>
    </source>
</evidence>
<dbReference type="InterPro" id="IPR036397">
    <property type="entry name" value="RNaseH_sf"/>
</dbReference>
<keyword evidence="5 9" id="KW-0269">Exonuclease</keyword>
<evidence type="ECO:0000256" key="1">
    <source>
        <dbReference type="ARBA" id="ARBA00022679"/>
    </source>
</evidence>
<evidence type="ECO:0000256" key="5">
    <source>
        <dbReference type="ARBA" id="ARBA00022839"/>
    </source>
</evidence>
<keyword evidence="5 9" id="KW-0378">Hydrolase</keyword>
<dbReference type="InterPro" id="IPR013520">
    <property type="entry name" value="Ribonucl_H"/>
</dbReference>
<dbReference type="GO" id="GO:0006260">
    <property type="term" value="P:DNA replication"/>
    <property type="evidence" value="ECO:0007669"/>
    <property type="project" value="UniProtKB-KW"/>
</dbReference>
<dbReference type="CDD" id="cd06130">
    <property type="entry name" value="DNA_pol_III_epsilon_like"/>
    <property type="match status" value="1"/>
</dbReference>
<dbReference type="Pfam" id="PF00929">
    <property type="entry name" value="RNase_T"/>
    <property type="match status" value="1"/>
</dbReference>
<reference evidence="9 10" key="1">
    <citation type="journal article" date="2015" name="Genome Announc.">
        <title>Expanding the biotechnology potential of lactobacilli through comparative genomics of 213 strains and associated genera.</title>
        <authorList>
            <person name="Sun Z."/>
            <person name="Harris H.M."/>
            <person name="McCann A."/>
            <person name="Guo C."/>
            <person name="Argimon S."/>
            <person name="Zhang W."/>
            <person name="Yang X."/>
            <person name="Jeffery I.B."/>
            <person name="Cooney J.C."/>
            <person name="Kagawa T.F."/>
            <person name="Liu W."/>
            <person name="Song Y."/>
            <person name="Salvetti E."/>
            <person name="Wrobel A."/>
            <person name="Rasinkangas P."/>
            <person name="Parkhill J."/>
            <person name="Rea M.C."/>
            <person name="O'Sullivan O."/>
            <person name="Ritari J."/>
            <person name="Douillard F.P."/>
            <person name="Paul Ross R."/>
            <person name="Yang R."/>
            <person name="Briner A.E."/>
            <person name="Felis G.E."/>
            <person name="de Vos W.M."/>
            <person name="Barrangou R."/>
            <person name="Klaenhammer T.R."/>
            <person name="Caufield P.W."/>
            <person name="Cui Y."/>
            <person name="Zhang H."/>
            <person name="O'Toole P.W."/>
        </authorList>
    </citation>
    <scope>NUCLEOTIDE SEQUENCE [LARGE SCALE GENOMIC DNA]</scope>
    <source>
        <strain evidence="9 10">DSM 24301</strain>
    </source>
</reference>
<accession>A0A0R2MSX2</accession>
<dbReference type="EMBL" id="JQCE01000035">
    <property type="protein sequence ID" value="KRO16585.1"/>
    <property type="molecule type" value="Genomic_DNA"/>
</dbReference>
<comment type="caution">
    <text evidence="9">The sequence shown here is derived from an EMBL/GenBank/DDBJ whole genome shotgun (WGS) entry which is preliminary data.</text>
</comment>
<dbReference type="PANTHER" id="PTHR30231:SF42">
    <property type="entry name" value="EXONUCLEASE"/>
    <property type="match status" value="1"/>
</dbReference>
<evidence type="ECO:0000256" key="4">
    <source>
        <dbReference type="ARBA" id="ARBA00022722"/>
    </source>
</evidence>
<protein>
    <recommendedName>
        <fullName evidence="7">DNA polymerase III polC-type</fullName>
    </recommendedName>
</protein>
<dbReference type="Gene3D" id="3.30.420.10">
    <property type="entry name" value="Ribonuclease H-like superfamily/Ribonuclease H"/>
    <property type="match status" value="1"/>
</dbReference>
<dbReference type="STRING" id="1293598.IV56_GL001027"/>
<dbReference type="AlphaFoldDB" id="A0A0R2MSX2"/>
<keyword evidence="3" id="KW-0235">DNA replication</keyword>
<evidence type="ECO:0000256" key="6">
    <source>
        <dbReference type="ARBA" id="ARBA00022932"/>
    </source>
</evidence>
<organism evidence="9 10">
    <name type="scientific">Lacticaseibacillus saniviri JCM 17471 = DSM 24301</name>
    <dbReference type="NCBI Taxonomy" id="1293598"/>
    <lineage>
        <taxon>Bacteria</taxon>
        <taxon>Bacillati</taxon>
        <taxon>Bacillota</taxon>
        <taxon>Bacilli</taxon>
        <taxon>Lactobacillales</taxon>
        <taxon>Lactobacillaceae</taxon>
        <taxon>Lacticaseibacillus</taxon>
    </lineage>
</organism>
<gene>
    <name evidence="9" type="ORF">IV56_GL001027</name>
</gene>
<dbReference type="SMART" id="SM00479">
    <property type="entry name" value="EXOIII"/>
    <property type="match status" value="1"/>
</dbReference>
<dbReference type="PANTHER" id="PTHR30231">
    <property type="entry name" value="DNA POLYMERASE III SUBUNIT EPSILON"/>
    <property type="match status" value="1"/>
</dbReference>
<keyword evidence="10" id="KW-1185">Reference proteome</keyword>
<dbReference type="GO" id="GO:0003677">
    <property type="term" value="F:DNA binding"/>
    <property type="evidence" value="ECO:0007669"/>
    <property type="project" value="InterPro"/>
</dbReference>
<dbReference type="NCBIfam" id="TIGR00573">
    <property type="entry name" value="dnaq"/>
    <property type="match status" value="1"/>
</dbReference>
<evidence type="ECO:0000313" key="9">
    <source>
        <dbReference type="EMBL" id="KRO16585.1"/>
    </source>
</evidence>
<dbReference type="GO" id="GO:0003887">
    <property type="term" value="F:DNA-directed DNA polymerase activity"/>
    <property type="evidence" value="ECO:0007669"/>
    <property type="project" value="UniProtKB-KW"/>
</dbReference>
<dbReference type="GO" id="GO:0008408">
    <property type="term" value="F:3'-5' exonuclease activity"/>
    <property type="evidence" value="ECO:0007669"/>
    <property type="project" value="TreeGrafter"/>
</dbReference>
<dbReference type="GO" id="GO:0005829">
    <property type="term" value="C:cytosol"/>
    <property type="evidence" value="ECO:0007669"/>
    <property type="project" value="TreeGrafter"/>
</dbReference>
<proteinExistence type="predicted"/>
<keyword evidence="2" id="KW-0548">Nucleotidyltransferase</keyword>
<sequence length="178" mass="20227">MDFIAMDYETANRTRASACSIALVVVRDNRVVDSFYSLINPQVRFESQNTRIHGISAAMVADAPTWPQMWPHVQNFFTRSQLVTAHNASFDASVVRKSLERYQLDPVSYQLIDTVKTSRELFPALPNHKLNTMSDFLDIRLDNHHNALADAFACARILLQEATMFGQPALQPFVKLQK</sequence>
<dbReference type="InterPro" id="IPR006054">
    <property type="entry name" value="DnaQ"/>
</dbReference>
<dbReference type="OrthoDB" id="9803913at2"/>
<dbReference type="FunFam" id="3.30.420.10:FF:000045">
    <property type="entry name" value="3'-5' exonuclease DinG"/>
    <property type="match status" value="1"/>
</dbReference>
<dbReference type="SUPFAM" id="SSF53098">
    <property type="entry name" value="Ribonuclease H-like"/>
    <property type="match status" value="1"/>
</dbReference>
<dbReference type="Proteomes" id="UP000050969">
    <property type="component" value="Unassembled WGS sequence"/>
</dbReference>
<feature type="domain" description="Exonuclease" evidence="8">
    <location>
        <begin position="2"/>
        <end position="167"/>
    </location>
</feature>
<dbReference type="RefSeq" id="WP_054776912.1">
    <property type="nucleotide sequence ID" value="NZ_BBBX01000005.1"/>
</dbReference>